<evidence type="ECO:0000313" key="2">
    <source>
        <dbReference type="Proteomes" id="UP001439875"/>
    </source>
</evidence>
<keyword evidence="1" id="KW-0032">Aminotransferase</keyword>
<accession>A0ACC6SHG1</accession>
<sequence length="468" mass="53232">MIELTPILDSKNRSPLYMQLADYIKTEIIAGRIKTNEKLPSKRHLSNHLRLSLNTIQASYDQLCAEGYAESKPRKGLFVTTLNQDLIINQQPVKQFVSKANSAQENIKIDFNSGKVDLEHFPYSIWRKLTVQSLYEDQGEVFNIGNPQGEENLREQIAAHLYASRGVKCDGEQIVIGAGTQVLIGLMSLIIGKEHTYALENPGFHRTRIILQDIGVRTIPISLDGEGIDIRQLKKSDANVAYVTPSHQFPNGMIMPISRRMELLKWAEERNGYIIEDDYDGEYRYKGKPIPSMQGLSANESVIYLGTFSKSLIPSFRISYMVLPTPLLKKYQSHFTIYKQTVSRIHQDTLYRFMKDGYWQTHLNKMRTLYRKKQSALMLAIEQYLRGKVTIIGEKSGLHIVLEVNNNLGEEELIERAKNVGVKIYPLSIYYHGESDEVGSRVLLGFGGLTEAEIDAGIKLLKDAWELS</sequence>
<dbReference type="Proteomes" id="UP001439875">
    <property type="component" value="Unassembled WGS sequence"/>
</dbReference>
<protein>
    <submittedName>
        <fullName evidence="1">PLP-dependent aminotransferase family protein</fullName>
    </submittedName>
</protein>
<proteinExistence type="predicted"/>
<organism evidence="1 2">
    <name type="scientific">Robertmurraya yapensis</name>
    <name type="common">ex Hitch et al 2024</name>
    <dbReference type="NCBI Taxonomy" id="3133160"/>
    <lineage>
        <taxon>Bacteria</taxon>
        <taxon>Bacillati</taxon>
        <taxon>Bacillota</taxon>
        <taxon>Bacilli</taxon>
        <taxon>Bacillales</taxon>
        <taxon>Bacillaceae</taxon>
        <taxon>Robertmurraya</taxon>
    </lineage>
</organism>
<keyword evidence="1" id="KW-0808">Transferase</keyword>
<gene>
    <name evidence="1" type="ORF">WMO40_21635</name>
</gene>
<reference evidence="1" key="1">
    <citation type="submission" date="2024-03" db="EMBL/GenBank/DDBJ databases">
        <title>Human intestinal bacterial collection.</title>
        <authorList>
            <person name="Pauvert C."/>
            <person name="Hitch T.C.A."/>
            <person name="Clavel T."/>
        </authorList>
    </citation>
    <scope>NUCLEOTIDE SEQUENCE</scope>
    <source>
        <strain evidence="1">CLA-AA-H227</strain>
    </source>
</reference>
<name>A0ACC6SHG1_9BACI</name>
<comment type="caution">
    <text evidence="1">The sequence shown here is derived from an EMBL/GenBank/DDBJ whole genome shotgun (WGS) entry which is preliminary data.</text>
</comment>
<dbReference type="EMBL" id="JBBMEW010000031">
    <property type="protein sequence ID" value="MEQ2529282.1"/>
    <property type="molecule type" value="Genomic_DNA"/>
</dbReference>
<keyword evidence="2" id="KW-1185">Reference proteome</keyword>
<evidence type="ECO:0000313" key="1">
    <source>
        <dbReference type="EMBL" id="MEQ2529282.1"/>
    </source>
</evidence>